<dbReference type="SMART" id="SM00181">
    <property type="entry name" value="EGF"/>
    <property type="match status" value="8"/>
</dbReference>
<feature type="disulfide bond" evidence="5">
    <location>
        <begin position="456"/>
        <end position="465"/>
    </location>
</feature>
<dbReference type="GO" id="GO:0005044">
    <property type="term" value="F:scavenger receptor activity"/>
    <property type="evidence" value="ECO:0007669"/>
    <property type="project" value="InterPro"/>
</dbReference>
<evidence type="ECO:0000313" key="10">
    <source>
        <dbReference type="EMBL" id="PFX14015.1"/>
    </source>
</evidence>
<dbReference type="AlphaFoldDB" id="A0A2B4RCJ5"/>
<feature type="non-terminal residue" evidence="10">
    <location>
        <position position="761"/>
    </location>
</feature>
<dbReference type="InterPro" id="IPR000742">
    <property type="entry name" value="EGF"/>
</dbReference>
<evidence type="ECO:0000256" key="4">
    <source>
        <dbReference type="ARBA" id="ARBA00023157"/>
    </source>
</evidence>
<feature type="domain" description="EGF-like" evidence="8">
    <location>
        <begin position="431"/>
        <end position="466"/>
    </location>
</feature>
<evidence type="ECO:0000256" key="2">
    <source>
        <dbReference type="ARBA" id="ARBA00022729"/>
    </source>
</evidence>
<keyword evidence="4 5" id="KW-1015">Disulfide bond</keyword>
<evidence type="ECO:0000313" key="11">
    <source>
        <dbReference type="Proteomes" id="UP000225706"/>
    </source>
</evidence>
<protein>
    <submittedName>
        <fullName evidence="10">Multiple epidermal growth factor-like domains protein 10</fullName>
    </submittedName>
</protein>
<dbReference type="FunFam" id="2.170.300.10:FF:000002">
    <property type="entry name" value="Multiple epidermal growth factor-like domains 10"/>
    <property type="match status" value="1"/>
</dbReference>
<dbReference type="CDD" id="cd00055">
    <property type="entry name" value="EGF_Lam"/>
    <property type="match status" value="4"/>
</dbReference>
<keyword evidence="2" id="KW-0732">Signal</keyword>
<keyword evidence="6" id="KW-0424">Laminin EGF-like domain</keyword>
<accession>A0A2B4RCJ5</accession>
<dbReference type="PRINTS" id="PR00011">
    <property type="entry name" value="EGFLAMININ"/>
</dbReference>
<dbReference type="PANTHER" id="PTHR24043">
    <property type="entry name" value="SCAVENGER RECEPTOR CLASS F"/>
    <property type="match status" value="1"/>
</dbReference>
<dbReference type="PANTHER" id="PTHR24043:SF8">
    <property type="entry name" value="EGF-LIKE DOMAIN-CONTAINING PROTEIN"/>
    <property type="match status" value="1"/>
</dbReference>
<dbReference type="Pfam" id="PF00053">
    <property type="entry name" value="EGF_laminin"/>
    <property type="match status" value="3"/>
</dbReference>
<dbReference type="Gene3D" id="2.170.300.10">
    <property type="entry name" value="Tie2 ligand-binding domain superfamily"/>
    <property type="match status" value="4"/>
</dbReference>
<keyword evidence="3" id="KW-0677">Repeat</keyword>
<dbReference type="PROSITE" id="PS00022">
    <property type="entry name" value="EGF_1"/>
    <property type="match status" value="5"/>
</dbReference>
<evidence type="ECO:0000259" key="8">
    <source>
        <dbReference type="PROSITE" id="PS50026"/>
    </source>
</evidence>
<evidence type="ECO:0000259" key="9">
    <source>
        <dbReference type="PROSITE" id="PS50027"/>
    </source>
</evidence>
<dbReference type="SMART" id="SM00180">
    <property type="entry name" value="EGF_Lam"/>
    <property type="match status" value="6"/>
</dbReference>
<keyword evidence="11" id="KW-1185">Reference proteome</keyword>
<evidence type="ECO:0000256" key="3">
    <source>
        <dbReference type="ARBA" id="ARBA00022737"/>
    </source>
</evidence>
<feature type="region of interest" description="Disordered" evidence="7">
    <location>
        <begin position="641"/>
        <end position="670"/>
    </location>
</feature>
<feature type="disulfide bond" evidence="6">
    <location>
        <begin position="501"/>
        <end position="510"/>
    </location>
</feature>
<feature type="disulfide bond" evidence="5">
    <location>
        <begin position="217"/>
        <end position="226"/>
    </location>
</feature>
<dbReference type="PROSITE" id="PS50026">
    <property type="entry name" value="EGF_3"/>
    <property type="match status" value="2"/>
</dbReference>
<dbReference type="PROSITE" id="PS50027">
    <property type="entry name" value="EGF_LAM_2"/>
    <property type="match status" value="1"/>
</dbReference>
<feature type="domain" description="Laminin EGF-like" evidence="9">
    <location>
        <begin position="482"/>
        <end position="525"/>
    </location>
</feature>
<reference evidence="11" key="1">
    <citation type="journal article" date="2017" name="bioRxiv">
        <title>Comparative analysis of the genomes of Stylophora pistillata and Acropora digitifera provides evidence for extensive differences between species of corals.</title>
        <authorList>
            <person name="Voolstra C.R."/>
            <person name="Li Y."/>
            <person name="Liew Y.J."/>
            <person name="Baumgarten S."/>
            <person name="Zoccola D."/>
            <person name="Flot J.-F."/>
            <person name="Tambutte S."/>
            <person name="Allemand D."/>
            <person name="Aranda M."/>
        </authorList>
    </citation>
    <scope>NUCLEOTIDE SEQUENCE [LARGE SCALE GENOMIC DNA]</scope>
</reference>
<name>A0A2B4RCJ5_STYPI</name>
<dbReference type="OrthoDB" id="409374at2759"/>
<keyword evidence="1 5" id="KW-0245">EGF-like domain</keyword>
<evidence type="ECO:0000256" key="5">
    <source>
        <dbReference type="PROSITE-ProRule" id="PRU00076"/>
    </source>
</evidence>
<comment type="caution">
    <text evidence="5">Lacks conserved residue(s) required for the propagation of feature annotation.</text>
</comment>
<feature type="domain" description="EGF-like" evidence="8">
    <location>
        <begin position="193"/>
        <end position="227"/>
    </location>
</feature>
<comment type="caution">
    <text evidence="10">The sequence shown here is derived from an EMBL/GenBank/DDBJ whole genome shotgun (WGS) entry which is preliminary data.</text>
</comment>
<organism evidence="10 11">
    <name type="scientific">Stylophora pistillata</name>
    <name type="common">Smooth cauliflower coral</name>
    <dbReference type="NCBI Taxonomy" id="50429"/>
    <lineage>
        <taxon>Eukaryota</taxon>
        <taxon>Metazoa</taxon>
        <taxon>Cnidaria</taxon>
        <taxon>Anthozoa</taxon>
        <taxon>Hexacorallia</taxon>
        <taxon>Scleractinia</taxon>
        <taxon>Astrocoeniina</taxon>
        <taxon>Pocilloporidae</taxon>
        <taxon>Stylophora</taxon>
    </lineage>
</organism>
<gene>
    <name evidence="10" type="primary">Megf10</name>
    <name evidence="10" type="ORF">AWC38_SpisGene21865</name>
</gene>
<evidence type="ECO:0000256" key="7">
    <source>
        <dbReference type="SAM" id="MobiDB-lite"/>
    </source>
</evidence>
<evidence type="ECO:0000256" key="1">
    <source>
        <dbReference type="ARBA" id="ARBA00022536"/>
    </source>
</evidence>
<dbReference type="EMBL" id="LSMT01000853">
    <property type="protein sequence ID" value="PFX14015.1"/>
    <property type="molecule type" value="Genomic_DNA"/>
</dbReference>
<dbReference type="FunFam" id="2.170.300.10:FF:000041">
    <property type="entry name" value="Tyrosine protein kinase receptor tie-1, putative"/>
    <property type="match status" value="1"/>
</dbReference>
<evidence type="ECO:0000256" key="6">
    <source>
        <dbReference type="PROSITE-ProRule" id="PRU00460"/>
    </source>
</evidence>
<dbReference type="Proteomes" id="UP000225706">
    <property type="component" value="Unassembled WGS sequence"/>
</dbReference>
<proteinExistence type="predicted"/>
<sequence>MTTRTMDIGSLGVCVGCVPTILDCKKVLMVEFTRRSGVEYYAKLKESYVTATGSQDDLIAIYEFKVLSTASYVVWKQTFATNNTTNGVSFRVDEGDWYVWQLPFKGSSSLWTQFYHQQFKLRPGIHKVSLRQREFGFRVSKLALVPVFLTMWADLGMQSRYIPDGSLSAFPLNNYPEPRYGRLHAKECPQGLFGNNCTQSCSCVRGTCDPHNGTCECPPGFHGSLCEKPCPSGWYGPGCGLQCFCGNGTACDHESGQCRCSPGWTGLTCQQSCSDVSTVVGFFGANCSERCEEQCPEGFFGKNCSQRCNCENSYACDFTDGTCYCKPGYHGQTCQLSCGTGYYGINCNNTCQCNKSNTRSCDKADGSCTCQDGYAGVFCESVCSDGYYGRNCVQKCTCKNDAACDHVKGECSCAAGFRGRNCDKACDEGRFGANCAYTCSCRNGARCNSFTGKCVCLPGFSGNRCESECPSGRYGFHCRLPCDCNLGNSPKCDPGTGRCICAPGFKGTRCDEPCDDDFYGEECKTQCPICSRHAFGACEKVHGNCTCTSGYQGYLCFDDCALDRYGLHCKEVCECSVDELCHHINGMCLDLSRGKFSLIVNDSVDELDLLARKRDIKLGLEKLMELYYDKTDDGRTRARRSLLDNDNETSHSTDEPSDQPSGPESSDTHEKKGAKHVFMVRLLELQPVLTENQDNGTRVVCVLLDNFTVVDGHYVDEVLSRVPSEDISSSLQVEYYTGKLYKKKTGSTIAVHLPLIIGVSV</sequence>
<dbReference type="InterPro" id="IPR042635">
    <property type="entry name" value="MEGF10/SREC1/2-like"/>
</dbReference>
<dbReference type="InterPro" id="IPR002049">
    <property type="entry name" value="LE_dom"/>
</dbReference>